<dbReference type="InterPro" id="IPR008557">
    <property type="entry name" value="PhoX"/>
</dbReference>
<organism evidence="3 4">
    <name type="scientific">Methylopila turkensis</name>
    <dbReference type="NCBI Taxonomy" id="1437816"/>
    <lineage>
        <taxon>Bacteria</taxon>
        <taxon>Pseudomonadati</taxon>
        <taxon>Pseudomonadota</taxon>
        <taxon>Alphaproteobacteria</taxon>
        <taxon>Hyphomicrobiales</taxon>
        <taxon>Methylopilaceae</taxon>
        <taxon>Methylopila</taxon>
    </lineage>
</organism>
<dbReference type="RefSeq" id="WP_271198858.1">
    <property type="nucleotide sequence ID" value="NZ_BSFL01000001.1"/>
</dbReference>
<accession>A0A9W6JIL6</accession>
<proteinExistence type="predicted"/>
<dbReference type="EMBL" id="BSFL01000001">
    <property type="protein sequence ID" value="GLK78331.1"/>
    <property type="molecule type" value="Genomic_DNA"/>
</dbReference>
<feature type="transmembrane region" description="Helical" evidence="2">
    <location>
        <begin position="58"/>
        <end position="77"/>
    </location>
</feature>
<dbReference type="Proteomes" id="UP001143309">
    <property type="component" value="Unassembled WGS sequence"/>
</dbReference>
<dbReference type="AlphaFoldDB" id="A0A9W6JIL6"/>
<keyword evidence="2" id="KW-0812">Transmembrane</keyword>
<dbReference type="Pfam" id="PF05787">
    <property type="entry name" value="PhoX"/>
    <property type="match status" value="1"/>
</dbReference>
<name>A0A9W6JIL6_9HYPH</name>
<feature type="compositionally biased region" description="Basic and acidic residues" evidence="1">
    <location>
        <begin position="1"/>
        <end position="20"/>
    </location>
</feature>
<sequence>MTTDDTSAKGRGAADIRAHEDEEAAGIDRPGLHATGDARPHNEPFRSVLARNIERRSFLLGAAATVPVLMAGSAALLPTEAEAGARRLSFTPIEPSQLDDIIVPENYESRVLIRWGDPVLPTAPTFQPNRQTPEAQEQQFGYNCDFVGYFPLDSDRRALLCVNHEYTSGEDMFKNYSPGVNRKQAEVEIAAHGGSVVEIQRAGSIWSVVKSDRYNRRITGDTPMVITGPAAGEPLMKTSADPTGTRVLGMLNNCAGGKTPWGTWLTCEENFNQYFANNGLAADPAIKAAHARYGVSSGPTGRRWEAFYDRFDVVKEPNEPFRFGWVVEIDPYDPTFVPRKRTALGRAKHEAATTAIAKDGRVAVYTGDDQQFDYVYKFVSKNKYDPANRAANFDLLDEGVLYVAKLHDDNTGEWIPLTIDNPLLKDKFSSQGEILIKTRLAADAVGATAMDRPEDCQPNPVNGRVYLTMTNNSARSNIVADSGSALANPRVPNLNGHIIELTEQKNDHAATAFKWEIFLLCGNPEIDLKTDPDSLTPGLPSSATFFAGYADATKLGKIASPDNIAFCSKGHLWIATDGQPNSADIGNPNDALHVVPTVGRDRGYLRQFLSGPKGSEVCGPEFSDDERTLFCAIQHPGEGGGIPNTVSTWPDRRELPRPAVIAVRREDGKDIGL</sequence>
<evidence type="ECO:0000256" key="2">
    <source>
        <dbReference type="SAM" id="Phobius"/>
    </source>
</evidence>
<protein>
    <submittedName>
        <fullName evidence="3">dTDP-glucose 4,6-dehydratase</fullName>
    </submittedName>
</protein>
<dbReference type="PANTHER" id="PTHR35399:SF2">
    <property type="entry name" value="DUF839 DOMAIN-CONTAINING PROTEIN"/>
    <property type="match status" value="1"/>
</dbReference>
<evidence type="ECO:0000256" key="1">
    <source>
        <dbReference type="SAM" id="MobiDB-lite"/>
    </source>
</evidence>
<reference evidence="3" key="1">
    <citation type="journal article" date="2014" name="Int. J. Syst. Evol. Microbiol.">
        <title>Complete genome sequence of Corynebacterium casei LMG S-19264T (=DSM 44701T), isolated from a smear-ripened cheese.</title>
        <authorList>
            <consortium name="US DOE Joint Genome Institute (JGI-PGF)"/>
            <person name="Walter F."/>
            <person name="Albersmeier A."/>
            <person name="Kalinowski J."/>
            <person name="Ruckert C."/>
        </authorList>
    </citation>
    <scope>NUCLEOTIDE SEQUENCE</scope>
    <source>
        <strain evidence="3">VKM B-2748</strain>
    </source>
</reference>
<evidence type="ECO:0000313" key="4">
    <source>
        <dbReference type="Proteomes" id="UP001143309"/>
    </source>
</evidence>
<keyword evidence="2" id="KW-1133">Transmembrane helix</keyword>
<keyword evidence="2" id="KW-0472">Membrane</keyword>
<reference evidence="3" key="2">
    <citation type="submission" date="2023-01" db="EMBL/GenBank/DDBJ databases">
        <authorList>
            <person name="Sun Q."/>
            <person name="Evtushenko L."/>
        </authorList>
    </citation>
    <scope>NUCLEOTIDE SEQUENCE</scope>
    <source>
        <strain evidence="3">VKM B-2748</strain>
    </source>
</reference>
<gene>
    <name evidence="3" type="ORF">GCM10008174_00720</name>
</gene>
<dbReference type="SUPFAM" id="SSF63829">
    <property type="entry name" value="Calcium-dependent phosphotriesterase"/>
    <property type="match status" value="1"/>
</dbReference>
<keyword evidence="4" id="KW-1185">Reference proteome</keyword>
<feature type="region of interest" description="Disordered" evidence="1">
    <location>
        <begin position="1"/>
        <end position="42"/>
    </location>
</feature>
<dbReference type="PROSITE" id="PS51318">
    <property type="entry name" value="TAT"/>
    <property type="match status" value="1"/>
</dbReference>
<evidence type="ECO:0000313" key="3">
    <source>
        <dbReference type="EMBL" id="GLK78331.1"/>
    </source>
</evidence>
<comment type="caution">
    <text evidence="3">The sequence shown here is derived from an EMBL/GenBank/DDBJ whole genome shotgun (WGS) entry which is preliminary data.</text>
</comment>
<dbReference type="InterPro" id="IPR006311">
    <property type="entry name" value="TAT_signal"/>
</dbReference>
<dbReference type="PANTHER" id="PTHR35399">
    <property type="entry name" value="SLR8030 PROTEIN"/>
    <property type="match status" value="1"/>
</dbReference>